<keyword evidence="2" id="KW-0808">Transferase</keyword>
<sequence length="486" mass="55873">MASSLPLSHPTSPTFFSKTHQLKSSRLDLRRPSFSCSSSSHTQNRVRPVKASVHAPSFPLFQPSKVEESSSSELEPADPDFYKIGYIRSVRAYGIEFKEGPEGFGVYASKDVEPLRRARVIMEIPLELMLTISQKLPWMFFPDIVPVGHPIFDIINSTNPETDWHLRLACLLLYALDCEGNFWQLYGDFLPSADECTSLLLATEEDLLELQDPNLASTMRNQQHQIIEFWEKNWHNGVPLKIKRLARDPQRFMWAVSIAQSRCINMKMRIGALQQDANMLIPYADMLNHSFEPNCFFHWRYKDRMLEVLINAGQKIRKGDEMTVDYMSGQMNDMFMQRYGFSSPVNPWDVIKFSGNARIHLDSFLSVFNISGLPEEYYHNNLLSNMGDTFVDGAVIAAARTLPTWSDGDVPPVPSVERKAVKELQEECQRMLSDFPTTAKQDQKLLDSLQEASRTREAAIKYRLHRKLFIEKVIQALDIYQEQLLF</sequence>
<dbReference type="SUPFAM" id="SSF81822">
    <property type="entry name" value="RuBisCo LSMT C-terminal, substrate-binding domain"/>
    <property type="match status" value="1"/>
</dbReference>
<evidence type="ECO:0000313" key="6">
    <source>
        <dbReference type="Proteomes" id="UP000634136"/>
    </source>
</evidence>
<dbReference type="GO" id="GO:0016279">
    <property type="term" value="F:protein-lysine N-methyltransferase activity"/>
    <property type="evidence" value="ECO:0007669"/>
    <property type="project" value="TreeGrafter"/>
</dbReference>
<keyword evidence="1" id="KW-0489">Methyltransferase</keyword>
<dbReference type="InterPro" id="IPR015353">
    <property type="entry name" value="Rubisco_LSMT_subst-bd"/>
</dbReference>
<dbReference type="Pfam" id="PF09273">
    <property type="entry name" value="Rubis-subs-bind"/>
    <property type="match status" value="1"/>
</dbReference>
<dbReference type="GO" id="GO:0010027">
    <property type="term" value="P:thylakoid membrane organization"/>
    <property type="evidence" value="ECO:0007669"/>
    <property type="project" value="TreeGrafter"/>
</dbReference>
<dbReference type="PROSITE" id="PS50280">
    <property type="entry name" value="SET"/>
    <property type="match status" value="1"/>
</dbReference>
<evidence type="ECO:0000256" key="3">
    <source>
        <dbReference type="ARBA" id="ARBA00022691"/>
    </source>
</evidence>
<name>A0A834SCC0_9FABA</name>
<evidence type="ECO:0000256" key="1">
    <source>
        <dbReference type="ARBA" id="ARBA00022603"/>
    </source>
</evidence>
<dbReference type="GO" id="GO:0000427">
    <property type="term" value="C:plastid-encoded plastid RNA polymerase complex"/>
    <property type="evidence" value="ECO:0007669"/>
    <property type="project" value="TreeGrafter"/>
</dbReference>
<dbReference type="PANTHER" id="PTHR13271">
    <property type="entry name" value="UNCHARACTERIZED PUTATIVE METHYLTRANSFERASE"/>
    <property type="match status" value="1"/>
</dbReference>
<organism evidence="5 6">
    <name type="scientific">Senna tora</name>
    <dbReference type="NCBI Taxonomy" id="362788"/>
    <lineage>
        <taxon>Eukaryota</taxon>
        <taxon>Viridiplantae</taxon>
        <taxon>Streptophyta</taxon>
        <taxon>Embryophyta</taxon>
        <taxon>Tracheophyta</taxon>
        <taxon>Spermatophyta</taxon>
        <taxon>Magnoliopsida</taxon>
        <taxon>eudicotyledons</taxon>
        <taxon>Gunneridae</taxon>
        <taxon>Pentapetalae</taxon>
        <taxon>rosids</taxon>
        <taxon>fabids</taxon>
        <taxon>Fabales</taxon>
        <taxon>Fabaceae</taxon>
        <taxon>Caesalpinioideae</taxon>
        <taxon>Cassia clade</taxon>
        <taxon>Senna</taxon>
    </lineage>
</organism>
<evidence type="ECO:0000256" key="2">
    <source>
        <dbReference type="ARBA" id="ARBA00022679"/>
    </source>
</evidence>
<keyword evidence="3" id="KW-0949">S-adenosyl-L-methionine</keyword>
<dbReference type="Proteomes" id="UP000634136">
    <property type="component" value="Unassembled WGS sequence"/>
</dbReference>
<dbReference type="CDD" id="cd10527">
    <property type="entry name" value="SET_LSMT"/>
    <property type="match status" value="1"/>
</dbReference>
<dbReference type="GO" id="GO:0009534">
    <property type="term" value="C:chloroplast thylakoid"/>
    <property type="evidence" value="ECO:0007669"/>
    <property type="project" value="TreeGrafter"/>
</dbReference>
<evidence type="ECO:0000259" key="4">
    <source>
        <dbReference type="PROSITE" id="PS50280"/>
    </source>
</evidence>
<dbReference type="PANTHER" id="PTHR13271:SF54">
    <property type="entry name" value="PROTEIN PLASTID TRANSCRIPTIONALLY ACTIVE 14"/>
    <property type="match status" value="1"/>
</dbReference>
<dbReference type="InterPro" id="IPR050600">
    <property type="entry name" value="SETD3_SETD6_MTase"/>
</dbReference>
<dbReference type="AlphaFoldDB" id="A0A834SCC0"/>
<gene>
    <name evidence="5" type="ORF">G2W53_040436</name>
</gene>
<dbReference type="GO" id="GO:0042793">
    <property type="term" value="P:plastid transcription"/>
    <property type="evidence" value="ECO:0007669"/>
    <property type="project" value="TreeGrafter"/>
</dbReference>
<dbReference type="SUPFAM" id="SSF82199">
    <property type="entry name" value="SET domain"/>
    <property type="match status" value="1"/>
</dbReference>
<dbReference type="OrthoDB" id="341421at2759"/>
<protein>
    <submittedName>
        <fullName evidence="5">Protein PLASTID TRANSCRIPTIONALLY ACTIVE 14 isoform X1</fullName>
    </submittedName>
</protein>
<dbReference type="InterPro" id="IPR046341">
    <property type="entry name" value="SET_dom_sf"/>
</dbReference>
<dbReference type="Gene3D" id="3.90.1420.10">
    <property type="entry name" value="Rubisco LSMT, substrate-binding domain"/>
    <property type="match status" value="1"/>
</dbReference>
<dbReference type="Pfam" id="PF00856">
    <property type="entry name" value="SET"/>
    <property type="match status" value="1"/>
</dbReference>
<dbReference type="InterPro" id="IPR036464">
    <property type="entry name" value="Rubisco_LSMT_subst-bd_sf"/>
</dbReference>
<proteinExistence type="predicted"/>
<dbReference type="Gene3D" id="3.90.1410.10">
    <property type="entry name" value="set domain protein methyltransferase, domain 1"/>
    <property type="match status" value="1"/>
</dbReference>
<dbReference type="InterPro" id="IPR001214">
    <property type="entry name" value="SET_dom"/>
</dbReference>
<keyword evidence="6" id="KW-1185">Reference proteome</keyword>
<reference evidence="5" key="1">
    <citation type="submission" date="2020-09" db="EMBL/GenBank/DDBJ databases">
        <title>Genome-Enabled Discovery of Anthraquinone Biosynthesis in Senna tora.</title>
        <authorList>
            <person name="Kang S.-H."/>
            <person name="Pandey R.P."/>
            <person name="Lee C.-M."/>
            <person name="Sim J.-S."/>
            <person name="Jeong J.-T."/>
            <person name="Choi B.-S."/>
            <person name="Jung M."/>
            <person name="Ginzburg D."/>
            <person name="Zhao K."/>
            <person name="Won S.Y."/>
            <person name="Oh T.-J."/>
            <person name="Yu Y."/>
            <person name="Kim N.-H."/>
            <person name="Lee O.R."/>
            <person name="Lee T.-H."/>
            <person name="Bashyal P."/>
            <person name="Kim T.-S."/>
            <person name="Lee W.-H."/>
            <person name="Kawkins C."/>
            <person name="Kim C.-K."/>
            <person name="Kim J.S."/>
            <person name="Ahn B.O."/>
            <person name="Rhee S.Y."/>
            <person name="Sohng J.K."/>
        </authorList>
    </citation>
    <scope>NUCLEOTIDE SEQUENCE</scope>
    <source>
        <tissue evidence="5">Leaf</tissue>
    </source>
</reference>
<accession>A0A834SCC0</accession>
<evidence type="ECO:0000313" key="5">
    <source>
        <dbReference type="EMBL" id="KAF7801325.1"/>
    </source>
</evidence>
<dbReference type="GO" id="GO:0032259">
    <property type="term" value="P:methylation"/>
    <property type="evidence" value="ECO:0007669"/>
    <property type="project" value="UniProtKB-KW"/>
</dbReference>
<dbReference type="FunFam" id="3.90.1410.10:FF:000010">
    <property type="entry name" value="Protein PLASTID TRANSCRIPTIONALLY ACTIVE 14"/>
    <property type="match status" value="1"/>
</dbReference>
<dbReference type="GO" id="GO:0009658">
    <property type="term" value="P:chloroplast organization"/>
    <property type="evidence" value="ECO:0007669"/>
    <property type="project" value="TreeGrafter"/>
</dbReference>
<comment type="caution">
    <text evidence="5">The sequence shown here is derived from an EMBL/GenBank/DDBJ whole genome shotgun (WGS) entry which is preliminary data.</text>
</comment>
<dbReference type="FunFam" id="3.90.1420.10:FF:000011">
    <property type="entry name" value="Plastid transcriptionally active 14"/>
    <property type="match status" value="1"/>
</dbReference>
<dbReference type="EMBL" id="JAAIUW010000013">
    <property type="protein sequence ID" value="KAF7801325.1"/>
    <property type="molecule type" value="Genomic_DNA"/>
</dbReference>
<feature type="domain" description="SET" evidence="4">
    <location>
        <begin position="93"/>
        <end position="327"/>
    </location>
</feature>